<reference evidence="2 3" key="1">
    <citation type="submission" date="2017-07" db="EMBL/GenBank/DDBJ databases">
        <title>Elstera cyanobacteriorum sp. nov., a novel bacterium isolated from cyanobacterial aggregates in a eutrophic lake.</title>
        <authorList>
            <person name="Cai H."/>
        </authorList>
    </citation>
    <scope>NUCLEOTIDE SEQUENCE [LARGE SCALE GENOMIC DNA]</scope>
    <source>
        <strain evidence="2 3">TH019</strain>
    </source>
</reference>
<evidence type="ECO:0000256" key="1">
    <source>
        <dbReference type="SAM" id="SignalP"/>
    </source>
</evidence>
<keyword evidence="1" id="KW-0732">Signal</keyword>
<accession>A0A255XUD0</accession>
<evidence type="ECO:0008006" key="4">
    <source>
        <dbReference type="Google" id="ProtNLM"/>
    </source>
</evidence>
<feature type="chain" id="PRO_5013146612" description="DUF2846 domain-containing protein" evidence="1">
    <location>
        <begin position="27"/>
        <end position="204"/>
    </location>
</feature>
<protein>
    <recommendedName>
        <fullName evidence="4">DUF2846 domain-containing protein</fullName>
    </recommendedName>
</protein>
<feature type="signal peptide" evidence="1">
    <location>
        <begin position="1"/>
        <end position="26"/>
    </location>
</feature>
<gene>
    <name evidence="2" type="ORF">CHR90_06955</name>
</gene>
<keyword evidence="3" id="KW-1185">Reference proteome</keyword>
<dbReference type="OrthoDB" id="9805418at2"/>
<dbReference type="PROSITE" id="PS51257">
    <property type="entry name" value="PROKAR_LIPOPROTEIN"/>
    <property type="match status" value="1"/>
</dbReference>
<evidence type="ECO:0000313" key="3">
    <source>
        <dbReference type="Proteomes" id="UP000216361"/>
    </source>
</evidence>
<evidence type="ECO:0000313" key="2">
    <source>
        <dbReference type="EMBL" id="OYQ19850.1"/>
    </source>
</evidence>
<dbReference type="RefSeq" id="WP_094408269.1">
    <property type="nucleotide sequence ID" value="NZ_BMJZ01000006.1"/>
</dbReference>
<dbReference type="Proteomes" id="UP000216361">
    <property type="component" value="Unassembled WGS sequence"/>
</dbReference>
<name>A0A255XUD0_9PROT</name>
<dbReference type="AlphaFoldDB" id="A0A255XUD0"/>
<dbReference type="EMBL" id="NOXS01000030">
    <property type="protein sequence ID" value="OYQ19850.1"/>
    <property type="molecule type" value="Genomic_DNA"/>
</dbReference>
<comment type="caution">
    <text evidence="2">The sequence shown here is derived from an EMBL/GenBank/DDBJ whole genome shotgun (WGS) entry which is preliminary data.</text>
</comment>
<proteinExistence type="predicted"/>
<organism evidence="2 3">
    <name type="scientific">Elstera cyanobacteriorum</name>
    <dbReference type="NCBI Taxonomy" id="2022747"/>
    <lineage>
        <taxon>Bacteria</taxon>
        <taxon>Pseudomonadati</taxon>
        <taxon>Pseudomonadota</taxon>
        <taxon>Alphaproteobacteria</taxon>
        <taxon>Rhodospirillales</taxon>
        <taxon>Rhodospirillaceae</taxon>
        <taxon>Elstera</taxon>
    </lineage>
</organism>
<sequence length="204" mass="22813">MIRNAVAILSLALLVGCARLSTSSLSQETKFTPETGKAIVVLGFGCETLEGHECELVGRNLINGKMNLREGENFRVGDWKTNGLILFRDFQTVSIFKRAAFAVAPGEYAITEVSNQFDRRTYLTKIFKDDNYYIKFKAEAGKINYIGDFYVNALQLPAKLVKYRVDTTVTRDYMKQFPGVQGDLLVQELNVSVPALEGVIPKVQ</sequence>